<dbReference type="HOGENOM" id="CLU_1407423_0_0_14"/>
<name>E8ZKK8_MYCHL</name>
<reference evidence="1 2" key="1">
    <citation type="journal article" date="2011" name="J. Bacteriol.">
        <title>Complete genome sequence of Mycoplasma haemofelis, a hemotropic mycoplasma.</title>
        <authorList>
            <person name="Barker E.N."/>
            <person name="Helps C.R."/>
            <person name="Peters I.R."/>
            <person name="Darby A.C."/>
            <person name="Radford A.D."/>
            <person name="Tasker S."/>
        </authorList>
    </citation>
    <scope>NUCLEOTIDE SEQUENCE [LARGE SCALE GENOMIC DNA]</scope>
    <source>
        <strain evidence="1 2">Langford 1</strain>
    </source>
</reference>
<evidence type="ECO:0000313" key="2">
    <source>
        <dbReference type="Proteomes" id="UP000008637"/>
    </source>
</evidence>
<accession>E8ZKK8</accession>
<dbReference type="AlphaFoldDB" id="E8ZKK8"/>
<keyword evidence="2" id="KW-1185">Reference proteome</keyword>
<gene>
    <name evidence="1" type="ordered locus">HF1_01660</name>
</gene>
<organism evidence="1 2">
    <name type="scientific">Mycoplasma haemofelis (strain Langford 1)</name>
    <name type="common">Haemobartonella felis</name>
    <dbReference type="NCBI Taxonomy" id="941640"/>
    <lineage>
        <taxon>Bacteria</taxon>
        <taxon>Bacillati</taxon>
        <taxon>Mycoplasmatota</taxon>
        <taxon>Mollicutes</taxon>
        <taxon>Mycoplasmataceae</taxon>
        <taxon>Mycoplasma</taxon>
    </lineage>
</organism>
<sequence length="195" mass="22098">MTSSAKLLSTAAATTGAAGTAGAIYFKPWEQKITIKQELEKLGKTILKTPSDSRWEIKEYIYKTTVSKTPTLKIDNKDTLTKDELSRWCLDVLDKPHSQDLHNKAKAFCLAPSIKDKLSKNSKTIPESLSTQVGNYKNHQTDDDLKIPKQEMENKEQNTLTEGDLKKWCNSRLELELSDGEDKNYKRVEKWCTSA</sequence>
<protein>
    <submittedName>
        <fullName evidence="1">Uncharacterized protein</fullName>
    </submittedName>
</protein>
<proteinExistence type="predicted"/>
<dbReference type="KEGG" id="mha:HF1_01660"/>
<dbReference type="EMBL" id="FR773153">
    <property type="protein sequence ID" value="CBY92174.1"/>
    <property type="molecule type" value="Genomic_DNA"/>
</dbReference>
<evidence type="ECO:0000313" key="1">
    <source>
        <dbReference type="EMBL" id="CBY92174.1"/>
    </source>
</evidence>
<dbReference type="Proteomes" id="UP000008637">
    <property type="component" value="Chromosome"/>
</dbReference>
<dbReference type="OrthoDB" id="9826906at2"/>